<evidence type="ECO:0000313" key="3">
    <source>
        <dbReference type="Proteomes" id="UP000095621"/>
    </source>
</evidence>
<keyword evidence="2" id="KW-0808">Transferase</keyword>
<dbReference type="GO" id="GO:0016740">
    <property type="term" value="F:transferase activity"/>
    <property type="evidence" value="ECO:0007669"/>
    <property type="project" value="UniProtKB-KW"/>
</dbReference>
<dbReference type="EMBL" id="CZBU01000011">
    <property type="protein sequence ID" value="CUQ79462.1"/>
    <property type="molecule type" value="Genomic_DNA"/>
</dbReference>
<dbReference type="InterPro" id="IPR007345">
    <property type="entry name" value="Polysacch_pyruvyl_Trfase"/>
</dbReference>
<reference evidence="2 3" key="1">
    <citation type="submission" date="2015-09" db="EMBL/GenBank/DDBJ databases">
        <authorList>
            <consortium name="Pathogen Informatics"/>
        </authorList>
    </citation>
    <scope>NUCLEOTIDE SEQUENCE [LARGE SCALE GENOMIC DNA]</scope>
    <source>
        <strain evidence="2 3">2789STDY5834875</strain>
    </source>
</reference>
<dbReference type="Proteomes" id="UP000095621">
    <property type="component" value="Unassembled WGS sequence"/>
</dbReference>
<evidence type="ECO:0000259" key="1">
    <source>
        <dbReference type="Pfam" id="PF04230"/>
    </source>
</evidence>
<proteinExistence type="predicted"/>
<accession>A0A174Z0G3</accession>
<evidence type="ECO:0000313" key="2">
    <source>
        <dbReference type="EMBL" id="CUQ79462.1"/>
    </source>
</evidence>
<gene>
    <name evidence="2" type="ORF">ERS852490_03137</name>
</gene>
<dbReference type="AlphaFoldDB" id="A0A174Z0G3"/>
<feature type="domain" description="Polysaccharide pyruvyl transferase" evidence="1">
    <location>
        <begin position="14"/>
        <end position="303"/>
    </location>
</feature>
<dbReference type="OrthoDB" id="9799278at2"/>
<dbReference type="RefSeq" id="WP_055217015.1">
    <property type="nucleotide sequence ID" value="NZ_CZBU01000011.1"/>
</dbReference>
<dbReference type="Pfam" id="PF04230">
    <property type="entry name" value="PS_pyruv_trans"/>
    <property type="match status" value="1"/>
</dbReference>
<name>A0A174Z0G3_9FIRM</name>
<sequence>MKKIAIITRHAVPNYGSLYQAYALQEAIKKINNEPFIVDAEYSYYSADKISKDAMKTSKYKKIPLINVISYLIKYVRYSKPIKIFRIYQKKWLNLSRQYTDKEEFYKNYPKADIYMIGSDQVWNIMPDGKIESMYFLDFVKDKTKKVSYAASFGSEKKIKTELADITNYLKDFDKITVRENDGLRILRENGVLGEQVLDPTLLLNINDWNLVMENINLPNEYILLYQVNHNKDLCKKAAAFAKRKGMKLIRVTNDMSEIFWGEGFTYLPTPAQFLYIIKNAKYVITDSFHGTCFCINFNKNFIDVLPENHSQRNRSVLDFFDLTDRIISDDKFDFVEQSIDWSKVNNILMEQRKISMIELKSLCEI</sequence>
<protein>
    <submittedName>
        <fullName evidence="2">Polysaccharide pyruvyl transferase</fullName>
    </submittedName>
</protein>
<organism evidence="2 3">
    <name type="scientific">Lachnospira eligens</name>
    <dbReference type="NCBI Taxonomy" id="39485"/>
    <lineage>
        <taxon>Bacteria</taxon>
        <taxon>Bacillati</taxon>
        <taxon>Bacillota</taxon>
        <taxon>Clostridia</taxon>
        <taxon>Lachnospirales</taxon>
        <taxon>Lachnospiraceae</taxon>
        <taxon>Lachnospira</taxon>
    </lineage>
</organism>